<evidence type="ECO:0000313" key="2">
    <source>
        <dbReference type="Proteomes" id="UP000440096"/>
    </source>
</evidence>
<dbReference type="AlphaFoldDB" id="A0A6N7YUW8"/>
<sequence>MWDYATLYGKASLYFNRAQSHPRFDDDEFGIWALLGLEFLLRTPLAKVHPSLLAAPDGNSILHSVGILIDGDLKSIPTHTVISRLPHIVPDFDSGRVRDATVLMNLRNSELHTGEAAIANAPISLWLPRFLRVSEVVCSFLEIDVESLLGESVVAHARSLVDEQDKKTQHEVGKKLNQASTFFENLQKPEIDARRDALPKFVLDGRFVECPTCESQAILRTEYVRTSGERIEDDIIYTDRILVAKSFECSVCGLQLEDTRETATAGLPQQFVETTEESLDERYAEAVVDWDYGND</sequence>
<organism evidence="1 2">
    <name type="scientific">Amycolatopsis pithecellobii</name>
    <dbReference type="NCBI Taxonomy" id="664692"/>
    <lineage>
        <taxon>Bacteria</taxon>
        <taxon>Bacillati</taxon>
        <taxon>Actinomycetota</taxon>
        <taxon>Actinomycetes</taxon>
        <taxon>Pseudonocardiales</taxon>
        <taxon>Pseudonocardiaceae</taxon>
        <taxon>Amycolatopsis</taxon>
    </lineage>
</organism>
<comment type="caution">
    <text evidence="1">The sequence shown here is derived from an EMBL/GenBank/DDBJ whole genome shotgun (WGS) entry which is preliminary data.</text>
</comment>
<dbReference type="EMBL" id="WMBA01000040">
    <property type="protein sequence ID" value="MTD56867.1"/>
    <property type="molecule type" value="Genomic_DNA"/>
</dbReference>
<dbReference type="RefSeq" id="WP_154759010.1">
    <property type="nucleotide sequence ID" value="NZ_WMBA01000040.1"/>
</dbReference>
<gene>
    <name evidence="1" type="ORF">GKO32_23250</name>
</gene>
<accession>A0A6N7YUW8</accession>
<keyword evidence="2" id="KW-1185">Reference proteome</keyword>
<dbReference type="OrthoDB" id="4138462at2"/>
<reference evidence="1 2" key="1">
    <citation type="submission" date="2019-11" db="EMBL/GenBank/DDBJ databases">
        <title>Draft genome of Amycolatopsis RM579.</title>
        <authorList>
            <person name="Duangmal K."/>
            <person name="Mingma R."/>
        </authorList>
    </citation>
    <scope>NUCLEOTIDE SEQUENCE [LARGE SCALE GENOMIC DNA]</scope>
    <source>
        <strain evidence="1 2">RM579</strain>
    </source>
</reference>
<name>A0A6N7YUW8_9PSEU</name>
<dbReference type="Proteomes" id="UP000440096">
    <property type="component" value="Unassembled WGS sequence"/>
</dbReference>
<proteinExistence type="predicted"/>
<protein>
    <submittedName>
        <fullName evidence="1">Uncharacterized protein</fullName>
    </submittedName>
</protein>
<evidence type="ECO:0000313" key="1">
    <source>
        <dbReference type="EMBL" id="MTD56867.1"/>
    </source>
</evidence>